<dbReference type="EMBL" id="JANJYI010000001">
    <property type="protein sequence ID" value="KAK2663682.1"/>
    <property type="molecule type" value="Genomic_DNA"/>
</dbReference>
<accession>A0AAD9XQK3</accession>
<name>A0AAD9XQK3_9ROSI</name>
<evidence type="ECO:0000313" key="2">
    <source>
        <dbReference type="Proteomes" id="UP001280121"/>
    </source>
</evidence>
<comment type="caution">
    <text evidence="1">The sequence shown here is derived from an EMBL/GenBank/DDBJ whole genome shotgun (WGS) entry which is preliminary data.</text>
</comment>
<gene>
    <name evidence="1" type="ORF">Ddye_002256</name>
</gene>
<proteinExistence type="predicted"/>
<dbReference type="AlphaFoldDB" id="A0AAD9XQK3"/>
<evidence type="ECO:0000313" key="1">
    <source>
        <dbReference type="EMBL" id="KAK2663682.1"/>
    </source>
</evidence>
<organism evidence="1 2">
    <name type="scientific">Dipteronia dyeriana</name>
    <dbReference type="NCBI Taxonomy" id="168575"/>
    <lineage>
        <taxon>Eukaryota</taxon>
        <taxon>Viridiplantae</taxon>
        <taxon>Streptophyta</taxon>
        <taxon>Embryophyta</taxon>
        <taxon>Tracheophyta</taxon>
        <taxon>Spermatophyta</taxon>
        <taxon>Magnoliopsida</taxon>
        <taxon>eudicotyledons</taxon>
        <taxon>Gunneridae</taxon>
        <taxon>Pentapetalae</taxon>
        <taxon>rosids</taxon>
        <taxon>malvids</taxon>
        <taxon>Sapindales</taxon>
        <taxon>Sapindaceae</taxon>
        <taxon>Hippocastanoideae</taxon>
        <taxon>Acereae</taxon>
        <taxon>Dipteronia</taxon>
    </lineage>
</organism>
<keyword evidence="2" id="KW-1185">Reference proteome</keyword>
<reference evidence="1" key="1">
    <citation type="journal article" date="2023" name="Plant J.">
        <title>Genome sequences and population genomics provide insights into the demographic history, inbreeding, and mutation load of two 'living fossil' tree species of Dipteronia.</title>
        <authorList>
            <person name="Feng Y."/>
            <person name="Comes H.P."/>
            <person name="Chen J."/>
            <person name="Zhu S."/>
            <person name="Lu R."/>
            <person name="Zhang X."/>
            <person name="Li P."/>
            <person name="Qiu J."/>
            <person name="Olsen K.M."/>
            <person name="Qiu Y."/>
        </authorList>
    </citation>
    <scope>NUCLEOTIDE SEQUENCE</scope>
    <source>
        <strain evidence="1">KIB01</strain>
    </source>
</reference>
<protein>
    <submittedName>
        <fullName evidence="1">Uncharacterized protein</fullName>
    </submittedName>
</protein>
<dbReference type="Proteomes" id="UP001280121">
    <property type="component" value="Unassembled WGS sequence"/>
</dbReference>
<sequence>MILPTEVSTFLRAHNVKELHSTATMGLQTVNLQGASSFSNSYASGASLEMLIPLQALSILQDQKKQL</sequence>